<reference evidence="3 4" key="1">
    <citation type="submission" date="2020-02" db="EMBL/GenBank/DDBJ databases">
        <title>Draft genome sequence of two Spirosoma agri KCTC 52727 and Spirosoma terrae KCTC 52035.</title>
        <authorList>
            <person name="Rojas J."/>
            <person name="Ambika Manirajan B."/>
            <person name="Ratering S."/>
            <person name="Suarez C."/>
            <person name="Schnell S."/>
        </authorList>
    </citation>
    <scope>NUCLEOTIDE SEQUENCE [LARGE SCALE GENOMIC DNA]</scope>
    <source>
        <strain evidence="3 4">KCTC 52727</strain>
    </source>
</reference>
<dbReference type="InterPro" id="IPR010819">
    <property type="entry name" value="AGE/CE"/>
</dbReference>
<comment type="similarity">
    <text evidence="1">Belongs to the N-acylglucosamine 2-epimerase family.</text>
</comment>
<evidence type="ECO:0000313" key="4">
    <source>
        <dbReference type="Proteomes" id="UP000477386"/>
    </source>
</evidence>
<dbReference type="GO" id="GO:0016853">
    <property type="term" value="F:isomerase activity"/>
    <property type="evidence" value="ECO:0007669"/>
    <property type="project" value="UniProtKB-KW"/>
</dbReference>
<dbReference type="PANTHER" id="PTHR15108">
    <property type="entry name" value="N-ACYLGLUCOSAMINE-2-EPIMERASE"/>
    <property type="match status" value="1"/>
</dbReference>
<evidence type="ECO:0000256" key="1">
    <source>
        <dbReference type="ARBA" id="ARBA00008558"/>
    </source>
</evidence>
<name>A0A6M0IMC5_9BACT</name>
<keyword evidence="2" id="KW-0413">Isomerase</keyword>
<keyword evidence="4" id="KW-1185">Reference proteome</keyword>
<dbReference type="EMBL" id="JAAGNZ010000002">
    <property type="protein sequence ID" value="NEU68541.1"/>
    <property type="molecule type" value="Genomic_DNA"/>
</dbReference>
<dbReference type="Proteomes" id="UP000477386">
    <property type="component" value="Unassembled WGS sequence"/>
</dbReference>
<accession>A0A6M0IMC5</accession>
<proteinExistence type="inferred from homology"/>
<comment type="caution">
    <text evidence="3">The sequence shown here is derived from an EMBL/GenBank/DDBJ whole genome shotgun (WGS) entry which is preliminary data.</text>
</comment>
<organism evidence="3 4">
    <name type="scientific">Spirosoma agri</name>
    <dbReference type="NCBI Taxonomy" id="1987381"/>
    <lineage>
        <taxon>Bacteria</taxon>
        <taxon>Pseudomonadati</taxon>
        <taxon>Bacteroidota</taxon>
        <taxon>Cytophagia</taxon>
        <taxon>Cytophagales</taxon>
        <taxon>Cytophagaceae</taxon>
        <taxon>Spirosoma</taxon>
    </lineage>
</organism>
<protein>
    <submittedName>
        <fullName evidence="3">N-acyl-D-glucosamine 2-epimerase</fullName>
    </submittedName>
</protein>
<dbReference type="SUPFAM" id="SSF48208">
    <property type="entry name" value="Six-hairpin glycosidases"/>
    <property type="match status" value="1"/>
</dbReference>
<dbReference type="AlphaFoldDB" id="A0A6M0IMC5"/>
<sequence length="400" mass="45795">MLDFNRLSADYQQALLRQVVPFWLKNSRDEQCGGYFDYLTTTGLVIEGDKCVTSQAQQTWAFAWLYNTLDGQPAWFAHAQHGASFLSQFAHDDKLVHYDQLDRRGRPLTQSTNTVAGSSLVMAYAQLHRATGNDEWALLARQMWTTLFQNWLNTHAEQAQAVGGLRQLRHLSEPALLLKALLDIQPLLDEETWKENVERILHTLLREFLDRRTDTLREHILSEGSFINTPEGRRLDVGLIFRTAGFLLDFCAESGNRKLAMQVTTWCIRLCDIAWNDLTQGLNQYADMKNQPSIFPDGTQKWAWVQLEAISALTKSYFQTRHPECPRWVKRIHDFTFQHFPDLKHTGWHLAIGQDNQPLLDAKAIAPIGCFSLIRCLAETAQTLTKCAQLQPVGRPTRVS</sequence>
<dbReference type="Pfam" id="PF07221">
    <property type="entry name" value="GlcNAc_2-epim"/>
    <property type="match status" value="1"/>
</dbReference>
<dbReference type="Gene3D" id="1.50.10.10">
    <property type="match status" value="1"/>
</dbReference>
<dbReference type="GO" id="GO:0005975">
    <property type="term" value="P:carbohydrate metabolic process"/>
    <property type="evidence" value="ECO:0007669"/>
    <property type="project" value="InterPro"/>
</dbReference>
<evidence type="ECO:0000313" key="3">
    <source>
        <dbReference type="EMBL" id="NEU68541.1"/>
    </source>
</evidence>
<dbReference type="RefSeq" id="WP_164040894.1">
    <property type="nucleotide sequence ID" value="NZ_JAAGNZ010000002.1"/>
</dbReference>
<evidence type="ECO:0000256" key="2">
    <source>
        <dbReference type="ARBA" id="ARBA00023235"/>
    </source>
</evidence>
<dbReference type="InterPro" id="IPR012341">
    <property type="entry name" value="6hp_glycosidase-like_sf"/>
</dbReference>
<gene>
    <name evidence="3" type="ORF">GK091_16750</name>
</gene>
<dbReference type="InterPro" id="IPR008928">
    <property type="entry name" value="6-hairpin_glycosidase_sf"/>
</dbReference>